<protein>
    <submittedName>
        <fullName evidence="1">Uncharacterized protein</fullName>
    </submittedName>
</protein>
<reference evidence="1" key="1">
    <citation type="submission" date="2017-07" db="EMBL/GenBank/DDBJ databases">
        <authorList>
            <person name="Mikheyev A."/>
            <person name="Grau M."/>
        </authorList>
    </citation>
    <scope>NUCLEOTIDE SEQUENCE</scope>
    <source>
        <tissue evidence="1">Venom_gland</tissue>
    </source>
</reference>
<name>A0A2D4GR71_MICCO</name>
<reference evidence="1" key="2">
    <citation type="submission" date="2017-11" db="EMBL/GenBank/DDBJ databases">
        <title>Coralsnake Venomics: Analyses of Venom Gland Transcriptomes and Proteomes of Six Brazilian Taxa.</title>
        <authorList>
            <person name="Aird S.D."/>
            <person name="Jorge da Silva N."/>
            <person name="Qiu L."/>
            <person name="Villar-Briones A."/>
            <person name="Aparecida-Saddi V."/>
            <person name="Campos-Telles M.P."/>
            <person name="Grau M."/>
            <person name="Mikheyev A.S."/>
        </authorList>
    </citation>
    <scope>NUCLEOTIDE SEQUENCE</scope>
    <source>
        <tissue evidence="1">Venom_gland</tissue>
    </source>
</reference>
<accession>A0A2D4GR71</accession>
<organism evidence="1">
    <name type="scientific">Micrurus corallinus</name>
    <name type="common">Brazilian coral snake</name>
    <dbReference type="NCBI Taxonomy" id="54390"/>
    <lineage>
        <taxon>Eukaryota</taxon>
        <taxon>Metazoa</taxon>
        <taxon>Chordata</taxon>
        <taxon>Craniata</taxon>
        <taxon>Vertebrata</taxon>
        <taxon>Euteleostomi</taxon>
        <taxon>Lepidosauria</taxon>
        <taxon>Squamata</taxon>
        <taxon>Bifurcata</taxon>
        <taxon>Unidentata</taxon>
        <taxon>Episquamata</taxon>
        <taxon>Toxicofera</taxon>
        <taxon>Serpentes</taxon>
        <taxon>Colubroidea</taxon>
        <taxon>Elapidae</taxon>
        <taxon>Elapinae</taxon>
        <taxon>Micrurus</taxon>
    </lineage>
</organism>
<dbReference type="AlphaFoldDB" id="A0A2D4GR71"/>
<dbReference type="EMBL" id="IACJ01148980">
    <property type="protein sequence ID" value="LAA62238.1"/>
    <property type="molecule type" value="Transcribed_RNA"/>
</dbReference>
<sequence length="116" mass="13762">MFSLLDYYYYFLKWRIKSKFLSRSRVKTRLGTLYIRKYKAILTETAIDFKMPFPAVEPNNGTHFLKKVLESGEKNKQPNATETWEVKCFQKSSPIWVGVYSRGYKDLPMKSEPTLF</sequence>
<evidence type="ECO:0000313" key="1">
    <source>
        <dbReference type="EMBL" id="LAA62238.1"/>
    </source>
</evidence>
<proteinExistence type="predicted"/>